<keyword evidence="2 4" id="KW-0808">Transferase</keyword>
<evidence type="ECO:0000256" key="2">
    <source>
        <dbReference type="ARBA" id="ARBA00022679"/>
    </source>
</evidence>
<dbReference type="Ensembl" id="ENSSANT00000035416.1">
    <property type="protein sequence ID" value="ENSSANP00000033287.1"/>
    <property type="gene ID" value="ENSSANG00000016828.1"/>
</dbReference>
<dbReference type="GO" id="GO:0032259">
    <property type="term" value="P:methylation"/>
    <property type="evidence" value="ECO:0007669"/>
    <property type="project" value="UniProtKB-KW"/>
</dbReference>
<dbReference type="CDD" id="cd02440">
    <property type="entry name" value="AdoMet_MTases"/>
    <property type="match status" value="1"/>
</dbReference>
<dbReference type="Gene3D" id="2.70.160.11">
    <property type="entry name" value="Hnrnp arginine n-methyltransferase1"/>
    <property type="match status" value="2"/>
</dbReference>
<keyword evidence="3 4" id="KW-0949">S-adenosyl-L-methionine</keyword>
<dbReference type="PANTHER" id="PTHR11006">
    <property type="entry name" value="PROTEIN ARGININE N-METHYLTRANSFERASE"/>
    <property type="match status" value="1"/>
</dbReference>
<evidence type="ECO:0000256" key="3">
    <source>
        <dbReference type="ARBA" id="ARBA00022691"/>
    </source>
</evidence>
<dbReference type="PANTHER" id="PTHR11006:SF4">
    <property type="entry name" value="PROTEIN ARGININE N-METHYLTRANSFERASE 7"/>
    <property type="match status" value="1"/>
</dbReference>
<dbReference type="Gene3D" id="3.40.50.150">
    <property type="entry name" value="Vaccinia Virus protein VP39"/>
    <property type="match status" value="3"/>
</dbReference>
<dbReference type="FunFam" id="3.40.50.150:FF:000071">
    <property type="entry name" value="Protein arginine N-methyltransferase 7"/>
    <property type="match status" value="1"/>
</dbReference>
<name>A0A671MKU7_9TELE</name>
<dbReference type="InterPro" id="IPR055135">
    <property type="entry name" value="PRMT_dom"/>
</dbReference>
<keyword evidence="1 4" id="KW-0489">Methyltransferase</keyword>
<dbReference type="GO" id="GO:0042054">
    <property type="term" value="F:histone methyltransferase activity"/>
    <property type="evidence" value="ECO:0007669"/>
    <property type="project" value="TreeGrafter"/>
</dbReference>
<dbReference type="PROSITE" id="PS51678">
    <property type="entry name" value="SAM_MT_PRMT"/>
    <property type="match status" value="1"/>
</dbReference>
<organism evidence="6 7">
    <name type="scientific">Sinocyclocheilus anshuiensis</name>
    <dbReference type="NCBI Taxonomy" id="1608454"/>
    <lineage>
        <taxon>Eukaryota</taxon>
        <taxon>Metazoa</taxon>
        <taxon>Chordata</taxon>
        <taxon>Craniata</taxon>
        <taxon>Vertebrata</taxon>
        <taxon>Euteleostomi</taxon>
        <taxon>Actinopterygii</taxon>
        <taxon>Neopterygii</taxon>
        <taxon>Teleostei</taxon>
        <taxon>Ostariophysi</taxon>
        <taxon>Cypriniformes</taxon>
        <taxon>Cyprinidae</taxon>
        <taxon>Cyprininae</taxon>
        <taxon>Sinocyclocheilus</taxon>
    </lineage>
</organism>
<dbReference type="AlphaFoldDB" id="A0A671MKU7"/>
<gene>
    <name evidence="6" type="primary">prmt7</name>
</gene>
<dbReference type="InterPro" id="IPR029063">
    <property type="entry name" value="SAM-dependent_MTases_sf"/>
</dbReference>
<dbReference type="Pfam" id="PF06325">
    <property type="entry name" value="PrmA"/>
    <property type="match status" value="1"/>
</dbReference>
<proteinExistence type="predicted"/>
<reference evidence="6" key="1">
    <citation type="submission" date="2025-08" db="UniProtKB">
        <authorList>
            <consortium name="Ensembl"/>
        </authorList>
    </citation>
    <scope>IDENTIFICATION</scope>
</reference>
<evidence type="ECO:0000256" key="1">
    <source>
        <dbReference type="ARBA" id="ARBA00022603"/>
    </source>
</evidence>
<dbReference type="FunFam" id="2.70.160.11:FF:000004">
    <property type="entry name" value="Protein arginine N-methyltransferase 7"/>
    <property type="match status" value="1"/>
</dbReference>
<dbReference type="InterPro" id="IPR025799">
    <property type="entry name" value="Arg_MeTrfase"/>
</dbReference>
<dbReference type="Proteomes" id="UP000472260">
    <property type="component" value="Unassembled WGS sequence"/>
</dbReference>
<evidence type="ECO:0000259" key="5">
    <source>
        <dbReference type="Pfam" id="PF22528"/>
    </source>
</evidence>
<protein>
    <recommendedName>
        <fullName evidence="5">Protein arginine N-methyltransferase domain-containing protein</fullName>
    </recommendedName>
</protein>
<dbReference type="Pfam" id="PF22528">
    <property type="entry name" value="PRMT_C"/>
    <property type="match status" value="1"/>
</dbReference>
<evidence type="ECO:0000313" key="7">
    <source>
        <dbReference type="Proteomes" id="UP000472260"/>
    </source>
</evidence>
<evidence type="ECO:0000313" key="6">
    <source>
        <dbReference type="Ensembl" id="ENSSANP00000033287.1"/>
    </source>
</evidence>
<feature type="domain" description="Protein arginine N-methyltransferase" evidence="5">
    <location>
        <begin position="176"/>
        <end position="345"/>
    </location>
</feature>
<keyword evidence="7" id="KW-1185">Reference proteome</keyword>
<reference evidence="6" key="2">
    <citation type="submission" date="2025-09" db="UniProtKB">
        <authorList>
            <consortium name="Ensembl"/>
        </authorList>
    </citation>
    <scope>IDENTIFICATION</scope>
</reference>
<evidence type="ECO:0000256" key="4">
    <source>
        <dbReference type="PROSITE-ProRule" id="PRU01015"/>
    </source>
</evidence>
<dbReference type="GO" id="GO:0016274">
    <property type="term" value="F:protein-arginine N-methyltransferase activity"/>
    <property type="evidence" value="ECO:0007669"/>
    <property type="project" value="InterPro"/>
</dbReference>
<sequence>MKTFCGRANPTTGALDWVEESEEYDYHQEIARSCYADMLHDKDRNEKYYQGIRAAVSRVKARGERVVVLDIGTGTGLLSMMAVTAGADYCYAIEVFKPMATAATCIVERNGFSDKIKVINKHSTEVTVGPDGDMQERANILVTELFDTELIGEGALPSYEHAHMHLVQADCEAVPHRATVYAQLVESDMLWKWSQLQPIEVDGNKLLPPPAVVKCAGAPSVCDIQLSQVPPESFTPLGPICTMFRVDFSKQVSSAAQSYTAQFKAQTSGRAQVVLSWWDIDMDPDGSIVCTMTPSWNYSDPHTYPWRDHWMQSVYFLPAEKNVSEGEELNLIGSHDDYSLWYGLTHSVQNDVKVATFRPCCTCQAHLVWTRPRFGELNDEQRTESYVNALRSILKPDSVCLSVSDGSLLPIFAHLLGSKKKTFKLLNGCVYLVYLYIYSDLIFFTLQISVLMGEPYFSTSLLPWHSLFFWYCRTAVAQLLHPSATILPRAATLYIVAVEFRVHYFFWIIVAEPHPLWEYPCHALTKPRPVLTFDFTQCVPEQPVNSDGTVPITG</sequence>
<dbReference type="SUPFAM" id="SSF53335">
    <property type="entry name" value="S-adenosyl-L-methionine-dependent methyltransferases"/>
    <property type="match status" value="2"/>
</dbReference>
<accession>A0A671MKU7</accession>